<dbReference type="Proteomes" id="UP001629745">
    <property type="component" value="Unassembled WGS sequence"/>
</dbReference>
<name>A0ABW9FLI9_9NOCA</name>
<gene>
    <name evidence="2" type="ORF">ABEU20_004733</name>
</gene>
<feature type="compositionally biased region" description="Acidic residues" evidence="1">
    <location>
        <begin position="40"/>
        <end position="49"/>
    </location>
</feature>
<protein>
    <recommendedName>
        <fullName evidence="4">PI-type proteinase</fullName>
    </recommendedName>
</protein>
<dbReference type="RefSeq" id="WP_420166553.1">
    <property type="nucleotide sequence ID" value="NZ_JBDLNV010000008.1"/>
</dbReference>
<reference evidence="2 3" key="1">
    <citation type="submission" date="2023-11" db="EMBL/GenBank/DDBJ databases">
        <authorList>
            <person name="Val-Calvo J."/>
            <person name="Scortti M."/>
            <person name="Vazquez-Boland J."/>
        </authorList>
    </citation>
    <scope>NUCLEOTIDE SEQUENCE [LARGE SCALE GENOMIC DNA]</scope>
    <source>
        <strain evidence="2 3">PAM 2766</strain>
    </source>
</reference>
<organism evidence="2 3">
    <name type="scientific">Rhodococcus parequi</name>
    <dbReference type="NCBI Taxonomy" id="3137122"/>
    <lineage>
        <taxon>Bacteria</taxon>
        <taxon>Bacillati</taxon>
        <taxon>Actinomycetota</taxon>
        <taxon>Actinomycetes</taxon>
        <taxon>Mycobacteriales</taxon>
        <taxon>Nocardiaceae</taxon>
        <taxon>Rhodococcus</taxon>
    </lineage>
</organism>
<evidence type="ECO:0000313" key="3">
    <source>
        <dbReference type="Proteomes" id="UP001629745"/>
    </source>
</evidence>
<dbReference type="EMBL" id="JBDLNV010000008">
    <property type="protein sequence ID" value="MFM1726109.1"/>
    <property type="molecule type" value="Genomic_DNA"/>
</dbReference>
<evidence type="ECO:0000256" key="1">
    <source>
        <dbReference type="SAM" id="MobiDB-lite"/>
    </source>
</evidence>
<evidence type="ECO:0000313" key="2">
    <source>
        <dbReference type="EMBL" id="MFM1726109.1"/>
    </source>
</evidence>
<sequence length="49" mass="5066">MTTGDENQVPTDDDVQSDPSGRDTWAEEGGATTQGPATDADADSGDEHD</sequence>
<feature type="compositionally biased region" description="Polar residues" evidence="1">
    <location>
        <begin position="1"/>
        <end position="10"/>
    </location>
</feature>
<accession>A0ABW9FLI9</accession>
<comment type="caution">
    <text evidence="2">The sequence shown here is derived from an EMBL/GenBank/DDBJ whole genome shotgun (WGS) entry which is preliminary data.</text>
</comment>
<keyword evidence="3" id="KW-1185">Reference proteome</keyword>
<feature type="region of interest" description="Disordered" evidence="1">
    <location>
        <begin position="1"/>
        <end position="49"/>
    </location>
</feature>
<evidence type="ECO:0008006" key="4">
    <source>
        <dbReference type="Google" id="ProtNLM"/>
    </source>
</evidence>
<proteinExistence type="predicted"/>